<dbReference type="PANTHER" id="PTHR10192:SF5">
    <property type="entry name" value="GEPHYRIN"/>
    <property type="match status" value="1"/>
</dbReference>
<evidence type="ECO:0000256" key="1">
    <source>
        <dbReference type="ARBA" id="ARBA00005046"/>
    </source>
</evidence>
<feature type="domain" description="MoaB/Mog" evidence="3">
    <location>
        <begin position="177"/>
        <end position="313"/>
    </location>
</feature>
<evidence type="ECO:0000259" key="3">
    <source>
        <dbReference type="SMART" id="SM00852"/>
    </source>
</evidence>
<dbReference type="SUPFAM" id="SSF63882">
    <property type="entry name" value="MoeA N-terminal region -like"/>
    <property type="match status" value="1"/>
</dbReference>
<dbReference type="SUPFAM" id="SSF63867">
    <property type="entry name" value="MoeA C-terminal domain-like"/>
    <property type="match status" value="1"/>
</dbReference>
<dbReference type="SMART" id="SM00852">
    <property type="entry name" value="MoCF_biosynth"/>
    <property type="match status" value="1"/>
</dbReference>
<organism evidence="10">
    <name type="scientific">freshwater metagenome</name>
    <dbReference type="NCBI Taxonomy" id="449393"/>
    <lineage>
        <taxon>unclassified sequences</taxon>
        <taxon>metagenomes</taxon>
        <taxon>ecological metagenomes</taxon>
    </lineage>
</organism>
<dbReference type="EMBL" id="CAEZYC010000057">
    <property type="protein sequence ID" value="CAB4712757.1"/>
    <property type="molecule type" value="Genomic_DNA"/>
</dbReference>
<evidence type="ECO:0000313" key="9">
    <source>
        <dbReference type="EMBL" id="CAB4849216.1"/>
    </source>
</evidence>
<dbReference type="UniPathway" id="UPA00344"/>
<dbReference type="Gene3D" id="2.170.190.11">
    <property type="entry name" value="Molybdopterin biosynthesis moea protein, domain 3"/>
    <property type="match status" value="1"/>
</dbReference>
<comment type="pathway">
    <text evidence="1">Cofactor biosynthesis; molybdopterin biosynthesis.</text>
</comment>
<name>A0A6J7QM66_9ZZZZ</name>
<gene>
    <name evidence="6" type="ORF">UFOPK2648_00988</name>
    <name evidence="7" type="ORF">UFOPK2824_00643</name>
    <name evidence="8" type="ORF">UFOPK3037_00913</name>
    <name evidence="9" type="ORF">UFOPK3278_00985</name>
    <name evidence="4" type="ORF">UFOPK3406_00707</name>
    <name evidence="5" type="ORF">UFOPK3925_01166</name>
    <name evidence="10" type="ORF">UFOPK4097_00668</name>
</gene>
<evidence type="ECO:0000313" key="10">
    <source>
        <dbReference type="EMBL" id="CAB5016713.1"/>
    </source>
</evidence>
<sequence length="392" mass="41025">MSMSAENGHNVDWDLAVALSFQAAKPKPAISMTLAEGLNLVLAQDLIAEIDLPPAHTAMMDGFAVFGPGPWKIVGELHAGSYLPYLDSGCALKVSTGAHLPPHCSFVIPQELATLFDGDVASKNSFTPGQHIRQPGDEATTGEVIASAGSVLTPAVAGLATSSGIDNVFVHEQPTVAIIVTGSELVTEGMPAPGHIRDSLSIQVAPWAQYLGAAVVSTENCPDDLALLIQQIGNLSSDVIVVTGGSAFGEHDYLRSALAELESIFIVDEIEMRPGHPSLLAKLPTGQLVAGLPGNPLAALVSFLTVVAPAMRGLSGQSEYRMMRAPLDQSFPCDRTRVMPVVLDSGRAKLTEFRGSAMLRGLTQADGLGVIAPGENPAGSLIHVLPLPWRVN</sequence>
<dbReference type="GO" id="GO:0005829">
    <property type="term" value="C:cytosol"/>
    <property type="evidence" value="ECO:0007669"/>
    <property type="project" value="TreeGrafter"/>
</dbReference>
<evidence type="ECO:0000313" key="6">
    <source>
        <dbReference type="EMBL" id="CAB4712757.1"/>
    </source>
</evidence>
<reference evidence="10" key="1">
    <citation type="submission" date="2020-05" db="EMBL/GenBank/DDBJ databases">
        <authorList>
            <person name="Chiriac C."/>
            <person name="Salcher M."/>
            <person name="Ghai R."/>
            <person name="Kavagutti S V."/>
        </authorList>
    </citation>
    <scope>NUCLEOTIDE SEQUENCE</scope>
</reference>
<evidence type="ECO:0000313" key="4">
    <source>
        <dbReference type="EMBL" id="CAB4337520.1"/>
    </source>
</evidence>
<dbReference type="GO" id="GO:0061599">
    <property type="term" value="F:molybdopterin molybdotransferase activity"/>
    <property type="evidence" value="ECO:0007669"/>
    <property type="project" value="TreeGrafter"/>
</dbReference>
<dbReference type="Pfam" id="PF03453">
    <property type="entry name" value="MoeA_N"/>
    <property type="match status" value="1"/>
</dbReference>
<evidence type="ECO:0000313" key="7">
    <source>
        <dbReference type="EMBL" id="CAB4749930.1"/>
    </source>
</evidence>
<proteinExistence type="predicted"/>
<dbReference type="Pfam" id="PF03454">
    <property type="entry name" value="MoeA_C"/>
    <property type="match status" value="1"/>
</dbReference>
<dbReference type="PANTHER" id="PTHR10192">
    <property type="entry name" value="MOLYBDOPTERIN BIOSYNTHESIS PROTEIN"/>
    <property type="match status" value="1"/>
</dbReference>
<protein>
    <submittedName>
        <fullName evidence="10">Unannotated protein</fullName>
    </submittedName>
</protein>
<dbReference type="Gene3D" id="2.40.340.10">
    <property type="entry name" value="MoeA, C-terminal, domain IV"/>
    <property type="match status" value="1"/>
</dbReference>
<keyword evidence="2" id="KW-0501">Molybdenum cofactor biosynthesis</keyword>
<dbReference type="InterPro" id="IPR038987">
    <property type="entry name" value="MoeA-like"/>
</dbReference>
<dbReference type="InterPro" id="IPR005111">
    <property type="entry name" value="MoeA_C_domain_IV"/>
</dbReference>
<dbReference type="InterPro" id="IPR036425">
    <property type="entry name" value="MoaB/Mog-like_dom_sf"/>
</dbReference>
<dbReference type="GO" id="GO:0006777">
    <property type="term" value="P:Mo-molybdopterin cofactor biosynthetic process"/>
    <property type="evidence" value="ECO:0007669"/>
    <property type="project" value="UniProtKB-KW"/>
</dbReference>
<dbReference type="EMBL" id="CAFAAO010000010">
    <property type="protein sequence ID" value="CAB4805284.1"/>
    <property type="molecule type" value="Genomic_DNA"/>
</dbReference>
<accession>A0A6J7QM66</accession>
<evidence type="ECO:0000313" key="8">
    <source>
        <dbReference type="EMBL" id="CAB4805284.1"/>
    </source>
</evidence>
<dbReference type="EMBL" id="CAEZZD010000086">
    <property type="protein sequence ID" value="CAB4749930.1"/>
    <property type="molecule type" value="Genomic_DNA"/>
</dbReference>
<dbReference type="EMBL" id="CAFBPK010000008">
    <property type="protein sequence ID" value="CAB5016713.1"/>
    <property type="molecule type" value="Genomic_DNA"/>
</dbReference>
<evidence type="ECO:0000313" key="5">
    <source>
        <dbReference type="EMBL" id="CAB4342804.1"/>
    </source>
</evidence>
<dbReference type="CDD" id="cd00887">
    <property type="entry name" value="MoeA"/>
    <property type="match status" value="1"/>
</dbReference>
<dbReference type="EMBL" id="CAESAD010000009">
    <property type="protein sequence ID" value="CAB4342804.1"/>
    <property type="molecule type" value="Genomic_DNA"/>
</dbReference>
<dbReference type="EMBL" id="CAESAI010000013">
    <property type="protein sequence ID" value="CAB4337520.1"/>
    <property type="molecule type" value="Genomic_DNA"/>
</dbReference>
<dbReference type="SUPFAM" id="SSF53218">
    <property type="entry name" value="Molybdenum cofactor biosynthesis proteins"/>
    <property type="match status" value="1"/>
</dbReference>
<dbReference type="InterPro" id="IPR005110">
    <property type="entry name" value="MoeA_linker/N"/>
</dbReference>
<dbReference type="InterPro" id="IPR036688">
    <property type="entry name" value="MoeA_C_domain_IV_sf"/>
</dbReference>
<evidence type="ECO:0000256" key="2">
    <source>
        <dbReference type="ARBA" id="ARBA00023150"/>
    </source>
</evidence>
<dbReference type="InterPro" id="IPR001453">
    <property type="entry name" value="MoaB/Mog_dom"/>
</dbReference>
<dbReference type="AlphaFoldDB" id="A0A6J7QM66"/>
<dbReference type="InterPro" id="IPR036135">
    <property type="entry name" value="MoeA_linker/N_sf"/>
</dbReference>
<dbReference type="Pfam" id="PF00994">
    <property type="entry name" value="MoCF_biosynth"/>
    <property type="match status" value="1"/>
</dbReference>
<dbReference type="EMBL" id="CAFBIX010000041">
    <property type="protein sequence ID" value="CAB4849216.1"/>
    <property type="molecule type" value="Genomic_DNA"/>
</dbReference>
<dbReference type="Gene3D" id="3.40.980.10">
    <property type="entry name" value="MoaB/Mog-like domain"/>
    <property type="match status" value="1"/>
</dbReference>
<dbReference type="Gene3D" id="3.90.105.10">
    <property type="entry name" value="Molybdopterin biosynthesis moea protein, domain 2"/>
    <property type="match status" value="1"/>
</dbReference>